<accession>A0A0J5P278</accession>
<feature type="chain" id="PRO_5005262782" evidence="2">
    <location>
        <begin position="18"/>
        <end position="67"/>
    </location>
</feature>
<dbReference type="Proteomes" id="UP000036270">
    <property type="component" value="Unassembled WGS sequence"/>
</dbReference>
<gene>
    <name evidence="3" type="ORF">RO21_10730</name>
</gene>
<feature type="compositionally biased region" description="Polar residues" evidence="1">
    <location>
        <begin position="42"/>
        <end position="60"/>
    </location>
</feature>
<dbReference type="EMBL" id="JWIZ01000083">
    <property type="protein sequence ID" value="KMK50638.1"/>
    <property type="molecule type" value="Genomic_DNA"/>
</dbReference>
<keyword evidence="4" id="KW-1185">Reference proteome</keyword>
<evidence type="ECO:0000256" key="2">
    <source>
        <dbReference type="SAM" id="SignalP"/>
    </source>
</evidence>
<sequence>MKRLILILLLAPSYLLANDGKGGDGGNAPYGTPGEGGKGGYSHSTQTFAPSGKNGTNSIQEGAVLDN</sequence>
<evidence type="ECO:0000256" key="1">
    <source>
        <dbReference type="SAM" id="MobiDB-lite"/>
    </source>
</evidence>
<name>A0A0J5P278_9PAST</name>
<dbReference type="PATRIC" id="fig|67855.3.peg.2366"/>
<protein>
    <submittedName>
        <fullName evidence="3">Uncharacterized protein</fullName>
    </submittedName>
</protein>
<dbReference type="RefSeq" id="WP_047977778.1">
    <property type="nucleotide sequence ID" value="NZ_JWIZ01000083.1"/>
</dbReference>
<feature type="signal peptide" evidence="2">
    <location>
        <begin position="1"/>
        <end position="17"/>
    </location>
</feature>
<reference evidence="3 4" key="1">
    <citation type="submission" date="2014-12" db="EMBL/GenBank/DDBJ databases">
        <title>Reclassification of Actinobacillus muris as Muribacter muris.</title>
        <authorList>
            <person name="Christensen H."/>
            <person name="Nicklas W."/>
            <person name="Bisgaard M."/>
        </authorList>
    </citation>
    <scope>NUCLEOTIDE SEQUENCE [LARGE SCALE GENOMIC DNA]</scope>
    <source>
        <strain evidence="3 4">Ackerman80-443D</strain>
    </source>
</reference>
<dbReference type="AlphaFoldDB" id="A0A0J5P278"/>
<feature type="region of interest" description="Disordered" evidence="1">
    <location>
        <begin position="17"/>
        <end position="67"/>
    </location>
</feature>
<evidence type="ECO:0000313" key="3">
    <source>
        <dbReference type="EMBL" id="KMK50638.1"/>
    </source>
</evidence>
<feature type="compositionally biased region" description="Gly residues" evidence="1">
    <location>
        <begin position="23"/>
        <end position="40"/>
    </location>
</feature>
<evidence type="ECO:0000313" key="4">
    <source>
        <dbReference type="Proteomes" id="UP000036270"/>
    </source>
</evidence>
<comment type="caution">
    <text evidence="3">The sequence shown here is derived from an EMBL/GenBank/DDBJ whole genome shotgun (WGS) entry which is preliminary data.</text>
</comment>
<organism evidence="3 4">
    <name type="scientific">Muribacter muris</name>
    <dbReference type="NCBI Taxonomy" id="67855"/>
    <lineage>
        <taxon>Bacteria</taxon>
        <taxon>Pseudomonadati</taxon>
        <taxon>Pseudomonadota</taxon>
        <taxon>Gammaproteobacteria</taxon>
        <taxon>Pasteurellales</taxon>
        <taxon>Pasteurellaceae</taxon>
        <taxon>Muribacter</taxon>
    </lineage>
</organism>
<keyword evidence="2" id="KW-0732">Signal</keyword>
<proteinExistence type="predicted"/>